<dbReference type="PROSITE" id="PS50994">
    <property type="entry name" value="INTEGRASE"/>
    <property type="match status" value="1"/>
</dbReference>
<dbReference type="GO" id="GO:0015074">
    <property type="term" value="P:DNA integration"/>
    <property type="evidence" value="ECO:0007669"/>
    <property type="project" value="InterPro"/>
</dbReference>
<dbReference type="Gene3D" id="3.30.420.10">
    <property type="entry name" value="Ribonuclease H-like superfamily/Ribonuclease H"/>
    <property type="match status" value="1"/>
</dbReference>
<evidence type="ECO:0000259" key="1">
    <source>
        <dbReference type="PROSITE" id="PS50994"/>
    </source>
</evidence>
<dbReference type="InterPro" id="IPR052160">
    <property type="entry name" value="Gypsy_RT_Integrase-like"/>
</dbReference>
<dbReference type="SUPFAM" id="SSF53098">
    <property type="entry name" value="Ribonuclease H-like"/>
    <property type="match status" value="1"/>
</dbReference>
<accession>A0A2I0JWY0</accession>
<evidence type="ECO:0000313" key="3">
    <source>
        <dbReference type="Proteomes" id="UP000233551"/>
    </source>
</evidence>
<dbReference type="EMBL" id="PGOL01001203">
    <property type="protein sequence ID" value="PKI59986.1"/>
    <property type="molecule type" value="Genomic_DNA"/>
</dbReference>
<feature type="domain" description="Integrase catalytic" evidence="1">
    <location>
        <begin position="1"/>
        <end position="146"/>
    </location>
</feature>
<gene>
    <name evidence="2" type="ORF">CRG98_019618</name>
</gene>
<proteinExistence type="predicted"/>
<dbReference type="AlphaFoldDB" id="A0A2I0JWY0"/>
<dbReference type="STRING" id="22663.A0A2I0JWY0"/>
<protein>
    <recommendedName>
        <fullName evidence="1">Integrase catalytic domain-containing protein</fullName>
    </recommendedName>
</protein>
<reference evidence="2 3" key="1">
    <citation type="submission" date="2017-11" db="EMBL/GenBank/DDBJ databases">
        <title>De-novo sequencing of pomegranate (Punica granatum L.) genome.</title>
        <authorList>
            <person name="Akparov Z."/>
            <person name="Amiraslanov A."/>
            <person name="Hajiyeva S."/>
            <person name="Abbasov M."/>
            <person name="Kaur K."/>
            <person name="Hamwieh A."/>
            <person name="Solovyev V."/>
            <person name="Salamov A."/>
            <person name="Braich B."/>
            <person name="Kosarev P."/>
            <person name="Mahmoud A."/>
            <person name="Hajiyev E."/>
            <person name="Babayeva S."/>
            <person name="Izzatullayeva V."/>
            <person name="Mammadov A."/>
            <person name="Mammadov A."/>
            <person name="Sharifova S."/>
            <person name="Ojaghi J."/>
            <person name="Eynullazada K."/>
            <person name="Bayramov B."/>
            <person name="Abdulazimova A."/>
            <person name="Shahmuradov I."/>
        </authorList>
    </citation>
    <scope>NUCLEOTIDE SEQUENCE [LARGE SCALE GENOMIC DNA]</scope>
    <source>
        <strain evidence="3">cv. AG2017</strain>
        <tissue evidence="2">Leaf</tissue>
    </source>
</reference>
<dbReference type="Proteomes" id="UP000233551">
    <property type="component" value="Unassembled WGS sequence"/>
</dbReference>
<dbReference type="PANTHER" id="PTHR47266">
    <property type="entry name" value="ENDONUCLEASE-RELATED"/>
    <property type="match status" value="1"/>
</dbReference>
<comment type="caution">
    <text evidence="2">The sequence shown here is derived from an EMBL/GenBank/DDBJ whole genome shotgun (WGS) entry which is preliminary data.</text>
</comment>
<sequence length="158" mass="18117">MGPFPSSFSNKYILVAVDYVSKWVEAVAIQTNDARVVIRFLKKNIFSRFGILRAIICDGGSHFCNRQFEKLLSNYGVIHKIATPYHPQTCGQVEVSNREIKRILEKTVNSSRKDWSLKVDDALWAYRTAFKTPIGMSPYKIVYGKSCHLPIELEHEAY</sequence>
<dbReference type="InterPro" id="IPR012337">
    <property type="entry name" value="RNaseH-like_sf"/>
</dbReference>
<dbReference type="InterPro" id="IPR001584">
    <property type="entry name" value="Integrase_cat-core"/>
</dbReference>
<keyword evidence="3" id="KW-1185">Reference proteome</keyword>
<dbReference type="Pfam" id="PF00665">
    <property type="entry name" value="rve"/>
    <property type="match status" value="1"/>
</dbReference>
<evidence type="ECO:0000313" key="2">
    <source>
        <dbReference type="EMBL" id="PKI59986.1"/>
    </source>
</evidence>
<dbReference type="InterPro" id="IPR036397">
    <property type="entry name" value="RNaseH_sf"/>
</dbReference>
<dbReference type="GO" id="GO:0003676">
    <property type="term" value="F:nucleic acid binding"/>
    <property type="evidence" value="ECO:0007669"/>
    <property type="project" value="InterPro"/>
</dbReference>
<organism evidence="2 3">
    <name type="scientific">Punica granatum</name>
    <name type="common">Pomegranate</name>
    <dbReference type="NCBI Taxonomy" id="22663"/>
    <lineage>
        <taxon>Eukaryota</taxon>
        <taxon>Viridiplantae</taxon>
        <taxon>Streptophyta</taxon>
        <taxon>Embryophyta</taxon>
        <taxon>Tracheophyta</taxon>
        <taxon>Spermatophyta</taxon>
        <taxon>Magnoliopsida</taxon>
        <taxon>eudicotyledons</taxon>
        <taxon>Gunneridae</taxon>
        <taxon>Pentapetalae</taxon>
        <taxon>rosids</taxon>
        <taxon>malvids</taxon>
        <taxon>Myrtales</taxon>
        <taxon>Lythraceae</taxon>
        <taxon>Punica</taxon>
    </lineage>
</organism>
<name>A0A2I0JWY0_PUNGR</name>